<feature type="region of interest" description="Disordered" evidence="1">
    <location>
        <begin position="142"/>
        <end position="194"/>
    </location>
</feature>
<dbReference type="OrthoDB" id="10665974at2759"/>
<evidence type="ECO:0000313" key="3">
    <source>
        <dbReference type="EMBL" id="CAL4806383.1"/>
    </source>
</evidence>
<sequence>MMCPHTYNALRCLDEKWPSIVLKWLTAQLNRWDRAKEAAVSAASEEPGLPELNLSAQLRNELAEARANAKLRDELNEANLRLADQLTEANANLREELIEVKVELLTVREGRGLHQEELEAEKQAFTHELHQLQRSIRNEMAAQTISSSSQSQASTVPSAKLREEHEQALQDLRAAKRAEASARQDLEKQRSEMRKLREAHQMDMDALAAELQQFQEEHGQLEGQLRTKEEREPALRARLEAAQAQVLEETPETLGDWDGGAALFLLKP</sequence>
<evidence type="ECO:0000313" key="4">
    <source>
        <dbReference type="Proteomes" id="UP001152797"/>
    </source>
</evidence>
<accession>A0A9P1M1X0</accession>
<comment type="caution">
    <text evidence="2">The sequence shown here is derived from an EMBL/GenBank/DDBJ whole genome shotgun (WGS) entry which is preliminary data.</text>
</comment>
<dbReference type="Proteomes" id="UP001152797">
    <property type="component" value="Unassembled WGS sequence"/>
</dbReference>
<keyword evidence="4" id="KW-1185">Reference proteome</keyword>
<dbReference type="AlphaFoldDB" id="A0A9P1M1X0"/>
<organism evidence="2">
    <name type="scientific">Cladocopium goreaui</name>
    <dbReference type="NCBI Taxonomy" id="2562237"/>
    <lineage>
        <taxon>Eukaryota</taxon>
        <taxon>Sar</taxon>
        <taxon>Alveolata</taxon>
        <taxon>Dinophyceae</taxon>
        <taxon>Suessiales</taxon>
        <taxon>Symbiodiniaceae</taxon>
        <taxon>Cladocopium</taxon>
    </lineage>
</organism>
<reference evidence="2" key="1">
    <citation type="submission" date="2022-10" db="EMBL/GenBank/DDBJ databases">
        <authorList>
            <person name="Chen Y."/>
            <person name="Dougan E. K."/>
            <person name="Chan C."/>
            <person name="Rhodes N."/>
            <person name="Thang M."/>
        </authorList>
    </citation>
    <scope>NUCLEOTIDE SEQUENCE</scope>
</reference>
<dbReference type="EMBL" id="CAMXCT010006731">
    <property type="protein sequence ID" value="CAI4019071.1"/>
    <property type="molecule type" value="Genomic_DNA"/>
</dbReference>
<evidence type="ECO:0000313" key="2">
    <source>
        <dbReference type="EMBL" id="CAI4019071.1"/>
    </source>
</evidence>
<name>A0A9P1M1X0_9DINO</name>
<reference evidence="3 4" key="2">
    <citation type="submission" date="2024-05" db="EMBL/GenBank/DDBJ databases">
        <authorList>
            <person name="Chen Y."/>
            <person name="Shah S."/>
            <person name="Dougan E. K."/>
            <person name="Thang M."/>
            <person name="Chan C."/>
        </authorList>
    </citation>
    <scope>NUCLEOTIDE SEQUENCE [LARGE SCALE GENOMIC DNA]</scope>
</reference>
<protein>
    <submittedName>
        <fullName evidence="2">Uncharacterized protein</fullName>
    </submittedName>
</protein>
<evidence type="ECO:0000256" key="1">
    <source>
        <dbReference type="SAM" id="MobiDB-lite"/>
    </source>
</evidence>
<feature type="compositionally biased region" description="Basic and acidic residues" evidence="1">
    <location>
        <begin position="160"/>
        <end position="194"/>
    </location>
</feature>
<dbReference type="EMBL" id="CAMXCT020006731">
    <property type="protein sequence ID" value="CAL1172446.1"/>
    <property type="molecule type" value="Genomic_DNA"/>
</dbReference>
<proteinExistence type="predicted"/>
<feature type="compositionally biased region" description="Low complexity" evidence="1">
    <location>
        <begin position="142"/>
        <end position="155"/>
    </location>
</feature>
<dbReference type="EMBL" id="CAMXCT030006731">
    <property type="protein sequence ID" value="CAL4806383.1"/>
    <property type="molecule type" value="Genomic_DNA"/>
</dbReference>
<gene>
    <name evidence="2" type="ORF">C1SCF055_LOCUS43593</name>
</gene>